<proteinExistence type="predicted"/>
<dbReference type="Proteomes" id="UP000801492">
    <property type="component" value="Unassembled WGS sequence"/>
</dbReference>
<feature type="non-terminal residue" evidence="1">
    <location>
        <position position="1"/>
    </location>
</feature>
<keyword evidence="2" id="KW-1185">Reference proteome</keyword>
<protein>
    <recommendedName>
        <fullName evidence="3">DDE-1 domain-containing protein</fullName>
    </recommendedName>
</protein>
<dbReference type="EMBL" id="VTPC01004370">
    <property type="protein sequence ID" value="KAF2897254.1"/>
    <property type="molecule type" value="Genomic_DNA"/>
</dbReference>
<dbReference type="OrthoDB" id="6755551at2759"/>
<sequence>MSKPQNCMVGKTIGTTRVAETMQFRGKRGAPSSRTIAGTGRENTNVLMAVNGDGFKASPLIIFKARNMWDDWVAPLAESFPEITYVTTSDGWMESIIFLQYFEKSVLEVNWVSKEEWINHFQTITPFVAFIATSGHISAFKSLKVKWNTALIEWQRHNEERKIPKKKFGSLILDDIVFDESDDIEEEMREAEALDVCMHEISKPSEYLVKDDWGVAMPIWGMRNLSSEIGYYT</sequence>
<reference evidence="1" key="1">
    <citation type="submission" date="2019-08" db="EMBL/GenBank/DDBJ databases">
        <title>The genome of the North American firefly Photinus pyralis.</title>
        <authorList>
            <consortium name="Photinus pyralis genome working group"/>
            <person name="Fallon T.R."/>
            <person name="Sander Lower S.E."/>
            <person name="Weng J.-K."/>
        </authorList>
    </citation>
    <scope>NUCLEOTIDE SEQUENCE</scope>
    <source>
        <strain evidence="1">TRF0915ILg1</strain>
        <tissue evidence="1">Whole body</tissue>
    </source>
</reference>
<comment type="caution">
    <text evidence="1">The sequence shown here is derived from an EMBL/GenBank/DDBJ whole genome shotgun (WGS) entry which is preliminary data.</text>
</comment>
<organism evidence="1 2">
    <name type="scientific">Ignelater luminosus</name>
    <name type="common">Cucubano</name>
    <name type="synonym">Pyrophorus luminosus</name>
    <dbReference type="NCBI Taxonomy" id="2038154"/>
    <lineage>
        <taxon>Eukaryota</taxon>
        <taxon>Metazoa</taxon>
        <taxon>Ecdysozoa</taxon>
        <taxon>Arthropoda</taxon>
        <taxon>Hexapoda</taxon>
        <taxon>Insecta</taxon>
        <taxon>Pterygota</taxon>
        <taxon>Neoptera</taxon>
        <taxon>Endopterygota</taxon>
        <taxon>Coleoptera</taxon>
        <taxon>Polyphaga</taxon>
        <taxon>Elateriformia</taxon>
        <taxon>Elateroidea</taxon>
        <taxon>Elateridae</taxon>
        <taxon>Agrypninae</taxon>
        <taxon>Pyrophorini</taxon>
        <taxon>Ignelater</taxon>
    </lineage>
</organism>
<evidence type="ECO:0000313" key="1">
    <source>
        <dbReference type="EMBL" id="KAF2897254.1"/>
    </source>
</evidence>
<evidence type="ECO:0000313" key="2">
    <source>
        <dbReference type="Proteomes" id="UP000801492"/>
    </source>
</evidence>
<dbReference type="AlphaFoldDB" id="A0A8K0GF04"/>
<accession>A0A8K0GF04</accession>
<gene>
    <name evidence="1" type="ORF">ILUMI_08927</name>
</gene>
<name>A0A8K0GF04_IGNLU</name>
<evidence type="ECO:0008006" key="3">
    <source>
        <dbReference type="Google" id="ProtNLM"/>
    </source>
</evidence>